<dbReference type="Proteomes" id="UP000886885">
    <property type="component" value="Chromosome 4A"/>
</dbReference>
<evidence type="ECO:0000313" key="3">
    <source>
        <dbReference type="Proteomes" id="UP000886885"/>
    </source>
</evidence>
<gene>
    <name evidence="2" type="ORF">POTOM_014873</name>
</gene>
<reference evidence="2" key="1">
    <citation type="journal article" date="2020" name="bioRxiv">
        <title>Hybrid origin of Populus tomentosa Carr. identified through genome sequencing and phylogenomic analysis.</title>
        <authorList>
            <person name="An X."/>
            <person name="Gao K."/>
            <person name="Chen Z."/>
            <person name="Li J."/>
            <person name="Yang X."/>
            <person name="Yang X."/>
            <person name="Zhou J."/>
            <person name="Guo T."/>
            <person name="Zhao T."/>
            <person name="Huang S."/>
            <person name="Miao D."/>
            <person name="Khan W.U."/>
            <person name="Rao P."/>
            <person name="Ye M."/>
            <person name="Lei B."/>
            <person name="Liao W."/>
            <person name="Wang J."/>
            <person name="Ji L."/>
            <person name="Li Y."/>
            <person name="Guo B."/>
            <person name="Mustafa N.S."/>
            <person name="Li S."/>
            <person name="Yun Q."/>
            <person name="Keller S.R."/>
            <person name="Mao J."/>
            <person name="Zhang R."/>
            <person name="Strauss S.H."/>
        </authorList>
    </citation>
    <scope>NUCLEOTIDE SEQUENCE</scope>
    <source>
        <strain evidence="2">GM15</strain>
        <tissue evidence="2">Leaf</tissue>
    </source>
</reference>
<protein>
    <submittedName>
        <fullName evidence="2">Uncharacterized protein</fullName>
    </submittedName>
</protein>
<feature type="compositionally biased region" description="Low complexity" evidence="1">
    <location>
        <begin position="334"/>
        <end position="349"/>
    </location>
</feature>
<proteinExistence type="predicted"/>
<feature type="region of interest" description="Disordered" evidence="1">
    <location>
        <begin position="203"/>
        <end position="224"/>
    </location>
</feature>
<organism evidence="2 3">
    <name type="scientific">Populus tomentosa</name>
    <name type="common">Chinese white poplar</name>
    <dbReference type="NCBI Taxonomy" id="118781"/>
    <lineage>
        <taxon>Eukaryota</taxon>
        <taxon>Viridiplantae</taxon>
        <taxon>Streptophyta</taxon>
        <taxon>Embryophyta</taxon>
        <taxon>Tracheophyta</taxon>
        <taxon>Spermatophyta</taxon>
        <taxon>Magnoliopsida</taxon>
        <taxon>eudicotyledons</taxon>
        <taxon>Gunneridae</taxon>
        <taxon>Pentapetalae</taxon>
        <taxon>rosids</taxon>
        <taxon>fabids</taxon>
        <taxon>Malpighiales</taxon>
        <taxon>Salicaceae</taxon>
        <taxon>Saliceae</taxon>
        <taxon>Populus</taxon>
    </lineage>
</organism>
<keyword evidence="3" id="KW-1185">Reference proteome</keyword>
<feature type="region of interest" description="Disordered" evidence="1">
    <location>
        <begin position="1"/>
        <end position="56"/>
    </location>
</feature>
<feature type="compositionally biased region" description="Basic and acidic residues" evidence="1">
    <location>
        <begin position="350"/>
        <end position="360"/>
    </location>
</feature>
<accession>A0A8X8CWL9</accession>
<name>A0A8X8CWL9_POPTO</name>
<dbReference type="OrthoDB" id="1751422at2759"/>
<feature type="region of interest" description="Disordered" evidence="1">
    <location>
        <begin position="322"/>
        <end position="360"/>
    </location>
</feature>
<evidence type="ECO:0000313" key="2">
    <source>
        <dbReference type="EMBL" id="KAG6778536.1"/>
    </source>
</evidence>
<feature type="compositionally biased region" description="Polar residues" evidence="1">
    <location>
        <begin position="323"/>
        <end position="333"/>
    </location>
</feature>
<dbReference type="AlphaFoldDB" id="A0A8X8CWL9"/>
<evidence type="ECO:0000256" key="1">
    <source>
        <dbReference type="SAM" id="MobiDB-lite"/>
    </source>
</evidence>
<comment type="caution">
    <text evidence="2">The sequence shown here is derived from an EMBL/GenBank/DDBJ whole genome shotgun (WGS) entry which is preliminary data.</text>
</comment>
<sequence length="360" mass="40080">MSPSTSKSQIHLRPYQSRKTDSVRILPHAGNLRTSSSVDTRRDKSNQAANNVTDSHPVESAVVHNAYIVEERGNDSNLQMHPLLFQALESGRLSYLPLSCNIGASSSFRFFSGHRPQLNLSLFHYHQQANHVVDSLNKSLTSKDSTSTSCSIDFHPLLQRTDEENSNLVMAHSNPNQFVCLRGEFTQLQSHFDAVQNKSFVNHGPVVDPKQSSSNEKANDLDSEIHLSFNSTKETSEGGRDNEPWSTLSELKFPCFTKPRYEHTHKLIDFVHGKGEINECQAAKNYLHVVPTDCARRLQWAQQLCLGPLAFSTLRKPKKRTCRTNTNLGTQTAAESGGTNTNSGTGTATENDRCDKDKLG</sequence>
<dbReference type="EMBL" id="JAAWWB010000007">
    <property type="protein sequence ID" value="KAG6778536.1"/>
    <property type="molecule type" value="Genomic_DNA"/>
</dbReference>